<feature type="domain" description="Chitin-binding type-2" evidence="3">
    <location>
        <begin position="21"/>
        <end position="77"/>
    </location>
</feature>
<proteinExistence type="predicted"/>
<keyword evidence="2" id="KW-0732">Signal</keyword>
<sequence>MLFLCLAVLVGLAAANPPRIIFDCTGADGVLWFACGAYGLCRGGQYSQIDCVNGTVYNQDAQQCTQRDNRVPPPCNRPIPNCAQFISPDFPVRRIADREPDPQRNRPPCSFYFTCANSTFMGYQLCPPGKTFTGLCPPVQMRRLVLFARCLVPSSFHKQSQSAEDGKGGRGVVVMVGTVYDEQDMRCERPERVPPDCGTGPQRPTPAPIIFSITDRNNNGRGPLNSGTNTPYQPPNSGNPTFPYQPPNSGNPNFPYQPPNSGNPNNPYQPPSGGTAKPMPNYGVDPWYYLRFRRY</sequence>
<dbReference type="InterPro" id="IPR036508">
    <property type="entry name" value="Chitin-bd_dom_sf"/>
</dbReference>
<dbReference type="Proteomes" id="UP000245119">
    <property type="component" value="Linkage Group LG4"/>
</dbReference>
<dbReference type="PROSITE" id="PS50940">
    <property type="entry name" value="CHIT_BIND_II"/>
    <property type="match status" value="1"/>
</dbReference>
<dbReference type="SMART" id="SM00494">
    <property type="entry name" value="ChtBD2"/>
    <property type="match status" value="1"/>
</dbReference>
<feature type="compositionally biased region" description="Basic and acidic residues" evidence="1">
    <location>
        <begin position="185"/>
        <end position="194"/>
    </location>
</feature>
<reference evidence="4 5" key="1">
    <citation type="submission" date="2018-04" db="EMBL/GenBank/DDBJ databases">
        <title>The genome of golden apple snail Pomacea canaliculata provides insight into stress tolerance and invasive adaptation.</title>
        <authorList>
            <person name="Liu C."/>
            <person name="Liu B."/>
            <person name="Ren Y."/>
            <person name="Zhang Y."/>
            <person name="Wang H."/>
            <person name="Li S."/>
            <person name="Jiang F."/>
            <person name="Yin L."/>
            <person name="Zhang G."/>
            <person name="Qian W."/>
            <person name="Fan W."/>
        </authorList>
    </citation>
    <scope>NUCLEOTIDE SEQUENCE [LARGE SCALE GENOMIC DNA]</scope>
    <source>
        <strain evidence="4">SZHN2017</strain>
        <tissue evidence="4">Muscle</tissue>
    </source>
</reference>
<evidence type="ECO:0000313" key="5">
    <source>
        <dbReference type="Proteomes" id="UP000245119"/>
    </source>
</evidence>
<organism evidence="4 5">
    <name type="scientific">Pomacea canaliculata</name>
    <name type="common">Golden apple snail</name>
    <dbReference type="NCBI Taxonomy" id="400727"/>
    <lineage>
        <taxon>Eukaryota</taxon>
        <taxon>Metazoa</taxon>
        <taxon>Spiralia</taxon>
        <taxon>Lophotrochozoa</taxon>
        <taxon>Mollusca</taxon>
        <taxon>Gastropoda</taxon>
        <taxon>Caenogastropoda</taxon>
        <taxon>Architaenioglossa</taxon>
        <taxon>Ampullarioidea</taxon>
        <taxon>Ampullariidae</taxon>
        <taxon>Pomacea</taxon>
    </lineage>
</organism>
<evidence type="ECO:0000259" key="3">
    <source>
        <dbReference type="PROSITE" id="PS50940"/>
    </source>
</evidence>
<dbReference type="Pfam" id="PF01607">
    <property type="entry name" value="CBM_14"/>
    <property type="match status" value="1"/>
</dbReference>
<accession>A0A2T7PDT1</accession>
<dbReference type="EMBL" id="PZQS01000004">
    <property type="protein sequence ID" value="PVD31570.1"/>
    <property type="molecule type" value="Genomic_DNA"/>
</dbReference>
<evidence type="ECO:0000256" key="2">
    <source>
        <dbReference type="SAM" id="SignalP"/>
    </source>
</evidence>
<feature type="chain" id="PRO_5015557743" description="Chitin-binding type-2 domain-containing protein" evidence="2">
    <location>
        <begin position="16"/>
        <end position="295"/>
    </location>
</feature>
<feature type="signal peptide" evidence="2">
    <location>
        <begin position="1"/>
        <end position="15"/>
    </location>
</feature>
<feature type="compositionally biased region" description="Polar residues" evidence="1">
    <location>
        <begin position="214"/>
        <end position="266"/>
    </location>
</feature>
<dbReference type="InterPro" id="IPR002557">
    <property type="entry name" value="Chitin-bd_dom"/>
</dbReference>
<keyword evidence="5" id="KW-1185">Reference proteome</keyword>
<protein>
    <recommendedName>
        <fullName evidence="3">Chitin-binding type-2 domain-containing protein</fullName>
    </recommendedName>
</protein>
<feature type="region of interest" description="Disordered" evidence="1">
    <location>
        <begin position="185"/>
        <end position="283"/>
    </location>
</feature>
<dbReference type="GO" id="GO:0005576">
    <property type="term" value="C:extracellular region"/>
    <property type="evidence" value="ECO:0007669"/>
    <property type="project" value="InterPro"/>
</dbReference>
<dbReference type="SUPFAM" id="SSF57625">
    <property type="entry name" value="Invertebrate chitin-binding proteins"/>
    <property type="match status" value="1"/>
</dbReference>
<evidence type="ECO:0000256" key="1">
    <source>
        <dbReference type="SAM" id="MobiDB-lite"/>
    </source>
</evidence>
<gene>
    <name evidence="4" type="ORF">C0Q70_06985</name>
</gene>
<name>A0A2T7PDT1_POMCA</name>
<evidence type="ECO:0000313" key="4">
    <source>
        <dbReference type="EMBL" id="PVD31570.1"/>
    </source>
</evidence>
<dbReference type="OrthoDB" id="6020543at2759"/>
<dbReference type="AlphaFoldDB" id="A0A2T7PDT1"/>
<comment type="caution">
    <text evidence="4">The sequence shown here is derived from an EMBL/GenBank/DDBJ whole genome shotgun (WGS) entry which is preliminary data.</text>
</comment>
<dbReference type="GO" id="GO:0008061">
    <property type="term" value="F:chitin binding"/>
    <property type="evidence" value="ECO:0007669"/>
    <property type="project" value="InterPro"/>
</dbReference>